<keyword evidence="1" id="KW-0833">Ubl conjugation pathway</keyword>
<evidence type="ECO:0000313" key="6">
    <source>
        <dbReference type="EMBL" id="KAL1551438.1"/>
    </source>
</evidence>
<gene>
    <name evidence="6" type="ORF">AAHA92_19285</name>
</gene>
<feature type="domain" description="NPH3" evidence="5">
    <location>
        <begin position="18"/>
        <end position="279"/>
    </location>
</feature>
<keyword evidence="7" id="KW-1185">Reference proteome</keyword>
<evidence type="ECO:0000256" key="4">
    <source>
        <dbReference type="SAM" id="MobiDB-lite"/>
    </source>
</evidence>
<accession>A0ABD1H839</accession>
<dbReference type="Pfam" id="PF03000">
    <property type="entry name" value="NPH3"/>
    <property type="match status" value="1"/>
</dbReference>
<dbReference type="InterPro" id="IPR027356">
    <property type="entry name" value="NPH3_dom"/>
</dbReference>
<evidence type="ECO:0000259" key="5">
    <source>
        <dbReference type="PROSITE" id="PS51649"/>
    </source>
</evidence>
<feature type="region of interest" description="Disordered" evidence="4">
    <location>
        <begin position="1"/>
        <end position="22"/>
    </location>
</feature>
<dbReference type="AlphaFoldDB" id="A0ABD1H839"/>
<protein>
    <submittedName>
        <fullName evidence="6">Coleoptile phototropism protein 1-like</fullName>
    </submittedName>
</protein>
<keyword evidence="3" id="KW-0175">Coiled coil</keyword>
<feature type="coiled-coil region" evidence="3">
    <location>
        <begin position="305"/>
        <end position="346"/>
    </location>
</feature>
<reference evidence="6 7" key="1">
    <citation type="submission" date="2024-06" db="EMBL/GenBank/DDBJ databases">
        <title>A chromosome level genome sequence of Diviner's sage (Salvia divinorum).</title>
        <authorList>
            <person name="Ford S.A."/>
            <person name="Ro D.-K."/>
            <person name="Ness R.W."/>
            <person name="Phillips M.A."/>
        </authorList>
    </citation>
    <scope>NUCLEOTIDE SEQUENCE [LARGE SCALE GENOMIC DNA]</scope>
    <source>
        <strain evidence="6">SAF-2024a</strain>
        <tissue evidence="6">Leaf</tissue>
    </source>
</reference>
<dbReference type="PROSITE" id="PS51649">
    <property type="entry name" value="NPH3"/>
    <property type="match status" value="1"/>
</dbReference>
<dbReference type="EMBL" id="JBEAFC010000007">
    <property type="protein sequence ID" value="KAL1551438.1"/>
    <property type="molecule type" value="Genomic_DNA"/>
</dbReference>
<dbReference type="Proteomes" id="UP001567538">
    <property type="component" value="Unassembled WGS sequence"/>
</dbReference>
<evidence type="ECO:0000256" key="3">
    <source>
        <dbReference type="SAM" id="Coils"/>
    </source>
</evidence>
<proteinExistence type="inferred from homology"/>
<comment type="similarity">
    <text evidence="2">Belongs to the NPH3 family.</text>
</comment>
<dbReference type="InterPro" id="IPR043454">
    <property type="entry name" value="NPH3/RPT2-like"/>
</dbReference>
<comment type="caution">
    <text evidence="6">The sequence shown here is derived from an EMBL/GenBank/DDBJ whole genome shotgun (WGS) entry which is preliminary data.</text>
</comment>
<evidence type="ECO:0000256" key="1">
    <source>
        <dbReference type="ARBA" id="ARBA00022786"/>
    </source>
</evidence>
<name>A0ABD1H839_SALDI</name>
<evidence type="ECO:0000313" key="7">
    <source>
        <dbReference type="Proteomes" id="UP001567538"/>
    </source>
</evidence>
<evidence type="ECO:0000256" key="2">
    <source>
        <dbReference type="PROSITE-ProRule" id="PRU00982"/>
    </source>
</evidence>
<organism evidence="6 7">
    <name type="scientific">Salvia divinorum</name>
    <name type="common">Maria pastora</name>
    <name type="synonym">Diviner's sage</name>
    <dbReference type="NCBI Taxonomy" id="28513"/>
    <lineage>
        <taxon>Eukaryota</taxon>
        <taxon>Viridiplantae</taxon>
        <taxon>Streptophyta</taxon>
        <taxon>Embryophyta</taxon>
        <taxon>Tracheophyta</taxon>
        <taxon>Spermatophyta</taxon>
        <taxon>Magnoliopsida</taxon>
        <taxon>eudicotyledons</taxon>
        <taxon>Gunneridae</taxon>
        <taxon>Pentapetalae</taxon>
        <taxon>asterids</taxon>
        <taxon>lamiids</taxon>
        <taxon>Lamiales</taxon>
        <taxon>Lamiaceae</taxon>
        <taxon>Nepetoideae</taxon>
        <taxon>Mentheae</taxon>
        <taxon>Salviinae</taxon>
        <taxon>Salvia</taxon>
        <taxon>Salvia subgen. Calosphace</taxon>
    </lineage>
</organism>
<dbReference type="PANTHER" id="PTHR32370">
    <property type="entry name" value="OS12G0117600 PROTEIN"/>
    <property type="match status" value="1"/>
</dbReference>
<sequence>MQSSPSPSSGKPATFSDECWSEDASASDTENFVKTLNRIRGKGVRPDIIASIITHYASKCLPALAGGDDTQTQAAATAGGGTAASRRKKRRFIETLVGILPQEKDAVPCGFLLRAMRAASEAGAEAGCREEIERRVSRQLDQAPLKELAALDFEAVVRLVRRFLSEEEVSRSGAALSKVAKLVHSYLAEVAVDRNLTPTQFVALASAVPCHARATDDGIYRAIDIYIKAHPGLSKQERKTLCMLMESRKLSTEACLHAAQNERLPVRAVIRVLLSEQDKLSKHIDWSGALAGLRSPGLLGLAAPARCLSKREARQQLEIRRLQEDVAMLQRQCLIMERHIEKLLEKKKGYFSWKRLGGAVFKASKISETAAEVSSPFYSGGSRT</sequence>
<feature type="compositionally biased region" description="Polar residues" evidence="4">
    <location>
        <begin position="1"/>
        <end position="11"/>
    </location>
</feature>